<dbReference type="SUPFAM" id="SSF51126">
    <property type="entry name" value="Pectin lyase-like"/>
    <property type="match status" value="1"/>
</dbReference>
<dbReference type="Pfam" id="PF01095">
    <property type="entry name" value="Pectinesterase"/>
    <property type="match status" value="1"/>
</dbReference>
<proteinExistence type="inferred from homology"/>
<keyword evidence="6" id="KW-1185">Reference proteome</keyword>
<dbReference type="GO" id="GO:0030599">
    <property type="term" value="F:pectinesterase activity"/>
    <property type="evidence" value="ECO:0007669"/>
    <property type="project" value="InterPro"/>
</dbReference>
<dbReference type="Proteomes" id="UP000037600">
    <property type="component" value="Unassembled WGS sequence"/>
</dbReference>
<comment type="similarity">
    <text evidence="1">Belongs to the pectinesterase family.</text>
</comment>
<dbReference type="PANTHER" id="PTHR31321:SF57">
    <property type="entry name" value="PECTINESTERASE 53-RELATED"/>
    <property type="match status" value="1"/>
</dbReference>
<dbReference type="OrthoDB" id="191551at2"/>
<dbReference type="Gene3D" id="2.160.20.10">
    <property type="entry name" value="Single-stranded right-handed beta-helix, Pectin lyase-like"/>
    <property type="match status" value="1"/>
</dbReference>
<evidence type="ECO:0000256" key="3">
    <source>
        <dbReference type="ARBA" id="ARBA00023085"/>
    </source>
</evidence>
<dbReference type="PANTHER" id="PTHR31321">
    <property type="entry name" value="ACYL-COA THIOESTER HYDROLASE YBHC-RELATED"/>
    <property type="match status" value="1"/>
</dbReference>
<dbReference type="PATRIC" id="fig|1513271.3.peg.3690"/>
<name>A0A0J8GLS0_9ALTE</name>
<dbReference type="InterPro" id="IPR000070">
    <property type="entry name" value="Pectinesterase_cat"/>
</dbReference>
<evidence type="ECO:0000259" key="4">
    <source>
        <dbReference type="Pfam" id="PF01095"/>
    </source>
</evidence>
<organism evidence="5 6">
    <name type="scientific">Catenovulum maritimum</name>
    <dbReference type="NCBI Taxonomy" id="1513271"/>
    <lineage>
        <taxon>Bacteria</taxon>
        <taxon>Pseudomonadati</taxon>
        <taxon>Pseudomonadota</taxon>
        <taxon>Gammaproteobacteria</taxon>
        <taxon>Alteromonadales</taxon>
        <taxon>Alteromonadaceae</taxon>
        <taxon>Catenovulum</taxon>
    </lineage>
</organism>
<reference evidence="5 6" key="1">
    <citation type="submission" date="2015-04" db="EMBL/GenBank/DDBJ databases">
        <title>Draft Genome Sequence of the Novel Agar-Digesting Marine Bacterium Q1.</title>
        <authorList>
            <person name="Li Y."/>
            <person name="Li D."/>
            <person name="Chen G."/>
            <person name="Du Z."/>
        </authorList>
    </citation>
    <scope>NUCLEOTIDE SEQUENCE [LARGE SCALE GENOMIC DNA]</scope>
    <source>
        <strain evidence="5 6">Q1</strain>
    </source>
</reference>
<dbReference type="RefSeq" id="WP_078061962.1">
    <property type="nucleotide sequence ID" value="NZ_KQ130513.1"/>
</dbReference>
<evidence type="ECO:0000256" key="2">
    <source>
        <dbReference type="ARBA" id="ARBA00022801"/>
    </source>
</evidence>
<dbReference type="EMBL" id="LAZL01000043">
    <property type="protein sequence ID" value="KMT63767.1"/>
    <property type="molecule type" value="Genomic_DNA"/>
</dbReference>
<gene>
    <name evidence="5" type="ORF">XM47_18000</name>
</gene>
<dbReference type="GO" id="GO:0009279">
    <property type="term" value="C:cell outer membrane"/>
    <property type="evidence" value="ECO:0007669"/>
    <property type="project" value="TreeGrafter"/>
</dbReference>
<dbReference type="STRING" id="1513271.XM47_18000"/>
<accession>A0A0J8GLS0</accession>
<feature type="domain" description="Pectinesterase catalytic" evidence="4">
    <location>
        <begin position="30"/>
        <end position="334"/>
    </location>
</feature>
<dbReference type="AlphaFoldDB" id="A0A0J8GLS0"/>
<evidence type="ECO:0000313" key="5">
    <source>
        <dbReference type="EMBL" id="KMT63767.1"/>
    </source>
</evidence>
<keyword evidence="2" id="KW-0378">Hydrolase</keyword>
<sequence length="366" mass="40961">MLILVGCQAPLLIKGENKYDAIVTLDETRTGDNIFYSVQAAIDAVPSHLKQAYVIKLEAGLYYQQVTINKDNLILLGAGQDKTIIRYDLYAGKINPETGKKYSTFSTATLTITGQNTYIENLTIENGFDFPANERLGKADPNYIRGTQAVALKIASSSNKSVLTKVKLKGYQDTLFVDGGQSYFYDTQIMGNVDFIFGQGNALFENSKIISLKRHKKTSTSGYITAPSTQISQEYGLTFIDCEFIREEGLADHSVYLGRPWHPTTTFSDGRYADPNAIGKAIYINSRMDSHIHQDGWTSMKGTSRDGTKKTIFYPKDSRFYEFNSTGSGAAINEKRRQLSLDELKIYSLDKIFPDWKPKLLNLSVK</sequence>
<dbReference type="GO" id="GO:0042545">
    <property type="term" value="P:cell wall modification"/>
    <property type="evidence" value="ECO:0007669"/>
    <property type="project" value="InterPro"/>
</dbReference>
<evidence type="ECO:0000256" key="1">
    <source>
        <dbReference type="ARBA" id="ARBA00008891"/>
    </source>
</evidence>
<dbReference type="InterPro" id="IPR011050">
    <property type="entry name" value="Pectin_lyase_fold/virulence"/>
</dbReference>
<comment type="caution">
    <text evidence="5">The sequence shown here is derived from an EMBL/GenBank/DDBJ whole genome shotgun (WGS) entry which is preliminary data.</text>
</comment>
<keyword evidence="3" id="KW-0063">Aspartyl esterase</keyword>
<evidence type="ECO:0000313" key="6">
    <source>
        <dbReference type="Proteomes" id="UP000037600"/>
    </source>
</evidence>
<dbReference type="InterPro" id="IPR012334">
    <property type="entry name" value="Pectin_lyas_fold"/>
</dbReference>
<protein>
    <recommendedName>
        <fullName evidence="4">Pectinesterase catalytic domain-containing protein</fullName>
    </recommendedName>
</protein>